<dbReference type="GO" id="GO:0016740">
    <property type="term" value="F:transferase activity"/>
    <property type="evidence" value="ECO:0007669"/>
    <property type="project" value="InterPro"/>
</dbReference>
<dbReference type="InterPro" id="IPR039901">
    <property type="entry name" value="Kdotransferase"/>
</dbReference>
<gene>
    <name evidence="1" type="ORF">CARN7_1705</name>
</gene>
<comment type="caution">
    <text evidence="1">The sequence shown here is derived from an EMBL/GenBank/DDBJ whole genome shotgun (WGS) entry which is preliminary data.</text>
</comment>
<proteinExistence type="predicted"/>
<sequence>MPDKCIYPSLLLSGTPKDAATQLIKTRAERIIVLGLSANFASIIPTSACPCYWINARDAAISHIGCQVITTALYLDTLPNAKVTGDPLADIERIPSVHVDTAMCKRFKEQREGKRWLAYFSATGESEESIAYGLFNRAIRHKMGMMLLAPHDIERCEPVYRESIKYRLQTIRHNRFSTSFIPLQTRVYYIEEPEPLTAMYACADFVIAGGTLHEDAQHAPDIITPILYGKPVLVGAAQRQNSLLAAAIASDVVRHADNEEQLFSCLRELIDDPQSGATLAHRASEWLTRQPGSTARVMALID</sequence>
<dbReference type="AlphaFoldDB" id="E6QUH9"/>
<organism evidence="1">
    <name type="scientific">mine drainage metagenome</name>
    <dbReference type="NCBI Taxonomy" id="410659"/>
    <lineage>
        <taxon>unclassified sequences</taxon>
        <taxon>metagenomes</taxon>
        <taxon>ecological metagenomes</taxon>
    </lineage>
</organism>
<dbReference type="GO" id="GO:0009245">
    <property type="term" value="P:lipid A biosynthetic process"/>
    <property type="evidence" value="ECO:0007669"/>
    <property type="project" value="TreeGrafter"/>
</dbReference>
<dbReference type="Gene3D" id="3.40.50.2000">
    <property type="entry name" value="Glycogen Phosphorylase B"/>
    <property type="match status" value="1"/>
</dbReference>
<evidence type="ECO:0000313" key="1">
    <source>
        <dbReference type="EMBL" id="CBI10902.1"/>
    </source>
</evidence>
<protein>
    <recommendedName>
        <fullName evidence="2">Lipid IV(A) 3-deoxy-D-manno-octulosonic acid transferase</fullName>
    </recommendedName>
</protein>
<reference evidence="1" key="1">
    <citation type="submission" date="2009-10" db="EMBL/GenBank/DDBJ databases">
        <title>Diversity of trophic interactions inside an arsenic-rich microbial ecosystem.</title>
        <authorList>
            <person name="Bertin P.N."/>
            <person name="Heinrich-Salmeron A."/>
            <person name="Pelletier E."/>
            <person name="Goulhen-Chollet F."/>
            <person name="Arsene-Ploetze F."/>
            <person name="Gallien S."/>
            <person name="Calteau A."/>
            <person name="Vallenet D."/>
            <person name="Casiot C."/>
            <person name="Chane-Woon-Ming B."/>
            <person name="Giloteaux L."/>
            <person name="Barakat M."/>
            <person name="Bonnefoy V."/>
            <person name="Bruneel O."/>
            <person name="Chandler M."/>
            <person name="Cleiss J."/>
            <person name="Duran R."/>
            <person name="Elbaz-Poulichet F."/>
            <person name="Fonknechten N."/>
            <person name="Lauga B."/>
            <person name="Mornico D."/>
            <person name="Ortet P."/>
            <person name="Schaeffer C."/>
            <person name="Siguier P."/>
            <person name="Alexander Thil Smith A."/>
            <person name="Van Dorsselaer A."/>
            <person name="Weissenbach J."/>
            <person name="Medigue C."/>
            <person name="Le Paslier D."/>
        </authorList>
    </citation>
    <scope>NUCLEOTIDE SEQUENCE</scope>
</reference>
<evidence type="ECO:0008006" key="2">
    <source>
        <dbReference type="Google" id="ProtNLM"/>
    </source>
</evidence>
<dbReference type="GO" id="GO:0005886">
    <property type="term" value="C:plasma membrane"/>
    <property type="evidence" value="ECO:0007669"/>
    <property type="project" value="TreeGrafter"/>
</dbReference>
<dbReference type="PANTHER" id="PTHR42755:SF1">
    <property type="entry name" value="3-DEOXY-D-MANNO-OCTULOSONIC ACID TRANSFERASE, MITOCHONDRIAL-RELATED"/>
    <property type="match status" value="1"/>
</dbReference>
<name>E6QUH9_9ZZZZ</name>
<dbReference type="PANTHER" id="PTHR42755">
    <property type="entry name" value="3-DEOXY-MANNO-OCTULOSONATE CYTIDYLYLTRANSFERASE"/>
    <property type="match status" value="1"/>
</dbReference>
<accession>E6QUH9</accession>
<dbReference type="EMBL" id="CABR01000112">
    <property type="protein sequence ID" value="CBI10902.1"/>
    <property type="molecule type" value="Genomic_DNA"/>
</dbReference>